<proteinExistence type="predicted"/>
<dbReference type="AlphaFoldDB" id="A0A5M3WV11"/>
<evidence type="ECO:0000313" key="2">
    <source>
        <dbReference type="Proteomes" id="UP000331127"/>
    </source>
</evidence>
<evidence type="ECO:0000313" key="1">
    <source>
        <dbReference type="EMBL" id="GES11141.1"/>
    </source>
</evidence>
<reference evidence="1 2" key="1">
    <citation type="submission" date="2019-10" db="EMBL/GenBank/DDBJ databases">
        <title>Whole genome shotgun sequence of Acrocarpospora macrocephala NBRC 16266.</title>
        <authorList>
            <person name="Ichikawa N."/>
            <person name="Kimura A."/>
            <person name="Kitahashi Y."/>
            <person name="Komaki H."/>
            <person name="Oguchi A."/>
        </authorList>
    </citation>
    <scope>NUCLEOTIDE SEQUENCE [LARGE SCALE GENOMIC DNA]</scope>
    <source>
        <strain evidence="1 2">NBRC 16266</strain>
    </source>
</reference>
<gene>
    <name evidence="1" type="ORF">Amac_047380</name>
</gene>
<protein>
    <submittedName>
        <fullName evidence="1">Uncharacterized protein</fullName>
    </submittedName>
</protein>
<sequence length="119" mass="13025">MNGTGRPPKEQYLWRVRGPAQTNNNARAGMRCNRLWPGYLIVNHECDEYPFASAGNRSDASDKERNFSVCAMPGGAAGPNQTAGRALTRLYNKTGSCTGGTTTGVISQLQRRTAWNFNI</sequence>
<organism evidence="1 2">
    <name type="scientific">Acrocarpospora macrocephala</name>
    <dbReference type="NCBI Taxonomy" id="150177"/>
    <lineage>
        <taxon>Bacteria</taxon>
        <taxon>Bacillati</taxon>
        <taxon>Actinomycetota</taxon>
        <taxon>Actinomycetes</taxon>
        <taxon>Streptosporangiales</taxon>
        <taxon>Streptosporangiaceae</taxon>
        <taxon>Acrocarpospora</taxon>
    </lineage>
</organism>
<dbReference type="Proteomes" id="UP000331127">
    <property type="component" value="Unassembled WGS sequence"/>
</dbReference>
<accession>A0A5M3WV11</accession>
<name>A0A5M3WV11_9ACTN</name>
<comment type="caution">
    <text evidence="1">The sequence shown here is derived from an EMBL/GenBank/DDBJ whole genome shotgun (WGS) entry which is preliminary data.</text>
</comment>
<dbReference type="EMBL" id="BLAE01000027">
    <property type="protein sequence ID" value="GES11141.1"/>
    <property type="molecule type" value="Genomic_DNA"/>
</dbReference>
<keyword evidence="2" id="KW-1185">Reference proteome</keyword>